<evidence type="ECO:0000256" key="3">
    <source>
        <dbReference type="ARBA" id="ARBA00022833"/>
    </source>
</evidence>
<evidence type="ECO:0000259" key="5">
    <source>
        <dbReference type="Pfam" id="PF02868"/>
    </source>
</evidence>
<reference evidence="6 7" key="1">
    <citation type="journal article" date="2016" name="DNA Res.">
        <title>Genome sequence of Aspergillus luchuensis NBRC 4314.</title>
        <authorList>
            <person name="Yamada O."/>
            <person name="Machida M."/>
            <person name="Hosoyama A."/>
            <person name="Goto M."/>
            <person name="Takahashi T."/>
            <person name="Futagami T."/>
            <person name="Yamagata Y."/>
            <person name="Takeuchi M."/>
            <person name="Kobayashi T."/>
            <person name="Koike H."/>
            <person name="Abe K."/>
            <person name="Asai K."/>
            <person name="Arita M."/>
            <person name="Fujita N."/>
            <person name="Fukuda K."/>
            <person name="Higa K."/>
            <person name="Horikawa H."/>
            <person name="Ishikawa T."/>
            <person name="Jinno K."/>
            <person name="Kato Y."/>
            <person name="Kirimura K."/>
            <person name="Mizutani O."/>
            <person name="Nakasone K."/>
            <person name="Sano M."/>
            <person name="Shiraishi Y."/>
            <person name="Tsukahara M."/>
            <person name="Gomi K."/>
        </authorList>
    </citation>
    <scope>NUCLEOTIDE SEQUENCE [LARGE SCALE GENOMIC DNA]</scope>
    <source>
        <strain evidence="6 7">RIB 2604</strain>
    </source>
</reference>
<dbReference type="VEuPathDB" id="FungiDB:ASPFODRAFT_47684"/>
<evidence type="ECO:0000256" key="1">
    <source>
        <dbReference type="ARBA" id="ARBA00022670"/>
    </source>
</evidence>
<evidence type="ECO:0000256" key="2">
    <source>
        <dbReference type="ARBA" id="ARBA00022801"/>
    </source>
</evidence>
<dbReference type="Pfam" id="PF02868">
    <property type="entry name" value="Peptidase_M4_C"/>
    <property type="match status" value="1"/>
</dbReference>
<dbReference type="InterPro" id="IPR027268">
    <property type="entry name" value="Peptidase_M4/M1_CTD_sf"/>
</dbReference>
<dbReference type="PANTHER" id="PTHR43579:SF1">
    <property type="entry name" value="NEUTRAL METALLOPROTEINASE"/>
    <property type="match status" value="1"/>
</dbReference>
<dbReference type="PANTHER" id="PTHR43579">
    <property type="match status" value="1"/>
</dbReference>
<accession>A0A146FYT2</accession>
<evidence type="ECO:0000313" key="6">
    <source>
        <dbReference type="EMBL" id="GAT30122.1"/>
    </source>
</evidence>
<evidence type="ECO:0000256" key="4">
    <source>
        <dbReference type="ARBA" id="ARBA00023049"/>
    </source>
</evidence>
<proteinExistence type="predicted"/>
<dbReference type="GO" id="GO:0004222">
    <property type="term" value="F:metalloendopeptidase activity"/>
    <property type="evidence" value="ECO:0007669"/>
    <property type="project" value="InterPro"/>
</dbReference>
<keyword evidence="3" id="KW-0862">Zinc</keyword>
<evidence type="ECO:0000313" key="7">
    <source>
        <dbReference type="Proteomes" id="UP000075230"/>
    </source>
</evidence>
<feature type="domain" description="Peptidase M4 C-terminal" evidence="5">
    <location>
        <begin position="332"/>
        <end position="387"/>
    </location>
</feature>
<dbReference type="Gene3D" id="1.10.390.10">
    <property type="entry name" value="Neutral Protease Domain 2"/>
    <property type="match status" value="1"/>
</dbReference>
<keyword evidence="4" id="KW-0482">Metalloprotease</keyword>
<name>A0A146FYT2_ASPKA</name>
<organism evidence="6 7">
    <name type="scientific">Aspergillus kawachii</name>
    <name type="common">White koji mold</name>
    <name type="synonym">Aspergillus awamori var. kawachi</name>
    <dbReference type="NCBI Taxonomy" id="1069201"/>
    <lineage>
        <taxon>Eukaryota</taxon>
        <taxon>Fungi</taxon>
        <taxon>Dikarya</taxon>
        <taxon>Ascomycota</taxon>
        <taxon>Pezizomycotina</taxon>
        <taxon>Eurotiomycetes</taxon>
        <taxon>Eurotiomycetidae</taxon>
        <taxon>Eurotiales</taxon>
        <taxon>Aspergillaceae</taxon>
        <taxon>Aspergillus</taxon>
        <taxon>Aspergillus subgen. Circumdati</taxon>
    </lineage>
</organism>
<gene>
    <name evidence="6" type="ORF">RIB2604_03300940</name>
</gene>
<sequence length="398" mass="44024">MPWSLGKSLGLIGRGQEPLSFSLTGSPTLCANTPYISDLNASRLLSTPDRTEADARWTYHTERDYEPEDSFKEHAVLCLPCCHHTEDNQPGMDDTPLDRKARNALEEYSNSFDEYRLLKRSSILLDTFSRHQAIPTSHVHQDHHTCTFIQPQILHHISTSLIAPSKARRAAFRTLTLANEVHHIRLSSFQTSPSHRTPKPATSTTAATSAVFQASSYAPNLPAARPPKTTPLDVAVHELMHGVTDHTAGLVYEGQSGALSERDKGLRRRIGWLGGEVCVWPKGKKRAGAGVGEMGLRSLKAPRTAYDDAVLGRDRQPSHMNGFVYTEKDNGGWERAAVVWYQALTDPRVELNCSFEKFACVTVGIAEAMFGKEAEGVVRRAWVEVGVEVGEVLWTGKD</sequence>
<dbReference type="InterPro" id="IPR001570">
    <property type="entry name" value="Peptidase_M4_C_domain"/>
</dbReference>
<dbReference type="AlphaFoldDB" id="A0A146FYT2"/>
<reference evidence="7" key="2">
    <citation type="submission" date="2016-02" db="EMBL/GenBank/DDBJ databases">
        <title>Genome sequencing of Aspergillus luchuensis NBRC 4314.</title>
        <authorList>
            <person name="Yamada O."/>
        </authorList>
    </citation>
    <scope>NUCLEOTIDE SEQUENCE [LARGE SCALE GENOMIC DNA]</scope>
    <source>
        <strain evidence="7">RIB 2604</strain>
    </source>
</reference>
<dbReference type="Proteomes" id="UP000075230">
    <property type="component" value="Unassembled WGS sequence"/>
</dbReference>
<keyword evidence="1" id="KW-0645">Protease</keyword>
<dbReference type="GO" id="GO:0006508">
    <property type="term" value="P:proteolysis"/>
    <property type="evidence" value="ECO:0007669"/>
    <property type="project" value="UniProtKB-KW"/>
</dbReference>
<dbReference type="EMBL" id="BCWF01000032">
    <property type="protein sequence ID" value="GAT30122.1"/>
    <property type="molecule type" value="Genomic_DNA"/>
</dbReference>
<protein>
    <submittedName>
        <fullName evidence="6">Similar to An12g05910</fullName>
    </submittedName>
</protein>
<keyword evidence="2" id="KW-0378">Hydrolase</keyword>
<dbReference type="SUPFAM" id="SSF55486">
    <property type="entry name" value="Metalloproteases ('zincins'), catalytic domain"/>
    <property type="match status" value="1"/>
</dbReference>
<comment type="caution">
    <text evidence="6">The sequence shown here is derived from an EMBL/GenBank/DDBJ whole genome shotgun (WGS) entry which is preliminary data.</text>
</comment>
<dbReference type="VEuPathDB" id="FungiDB:ASPFODRAFT_719470"/>
<dbReference type="InterPro" id="IPR052759">
    <property type="entry name" value="Metalloprotease_M4"/>
</dbReference>